<dbReference type="STRING" id="135651.G0P162"/>
<proteinExistence type="predicted"/>
<accession>G0P162</accession>
<dbReference type="AlphaFoldDB" id="G0P162"/>
<reference evidence="2" key="1">
    <citation type="submission" date="2011-07" db="EMBL/GenBank/DDBJ databases">
        <authorList>
            <consortium name="Caenorhabditis brenneri Sequencing and Analysis Consortium"/>
            <person name="Wilson R.K."/>
        </authorList>
    </citation>
    <scope>NUCLEOTIDE SEQUENCE [LARGE SCALE GENOMIC DNA]</scope>
    <source>
        <strain evidence="2">PB2801</strain>
    </source>
</reference>
<dbReference type="Proteomes" id="UP000008068">
    <property type="component" value="Unassembled WGS sequence"/>
</dbReference>
<dbReference type="HOGENOM" id="CLU_1267886_0_0_1"/>
<name>G0P162_CAEBE</name>
<dbReference type="InParanoid" id="G0P162"/>
<evidence type="ECO:0000313" key="1">
    <source>
        <dbReference type="EMBL" id="EGT42222.1"/>
    </source>
</evidence>
<keyword evidence="2" id="KW-1185">Reference proteome</keyword>
<dbReference type="EMBL" id="GL380008">
    <property type="protein sequence ID" value="EGT42222.1"/>
    <property type="molecule type" value="Genomic_DNA"/>
</dbReference>
<organism evidence="2">
    <name type="scientific">Caenorhabditis brenneri</name>
    <name type="common">Nematode worm</name>
    <dbReference type="NCBI Taxonomy" id="135651"/>
    <lineage>
        <taxon>Eukaryota</taxon>
        <taxon>Metazoa</taxon>
        <taxon>Ecdysozoa</taxon>
        <taxon>Nematoda</taxon>
        <taxon>Chromadorea</taxon>
        <taxon>Rhabditida</taxon>
        <taxon>Rhabditina</taxon>
        <taxon>Rhabditomorpha</taxon>
        <taxon>Rhabditoidea</taxon>
        <taxon>Rhabditidae</taxon>
        <taxon>Peloderinae</taxon>
        <taxon>Caenorhabditis</taxon>
    </lineage>
</organism>
<protein>
    <submittedName>
        <fullName evidence="1">Uncharacterized protein</fullName>
    </submittedName>
</protein>
<gene>
    <name evidence="1" type="ORF">CAEBREN_18242</name>
</gene>
<sequence length="218" mass="25450">MSEETSIYSGFILKVVKLDVPDLPSIIRVASFKPRSDFRRILPRKAEKSYKFDFGQIIHFSPRSGELEENSLVIIHEDIESLYEHRKEFHTMIIHILKDVSVSAEDLPKAGTYKHPDLGIMKDEESRIKTGMMSQIFIKVLLTKDSFEIEVQEAKPQKHETPLEKVIPELEKFEQIHEIKNCGNEINRKIENKLWRNIGLLKLTDFNKTNIQGYRPVF</sequence>
<dbReference type="OrthoDB" id="5805783at2759"/>
<evidence type="ECO:0000313" key="2">
    <source>
        <dbReference type="Proteomes" id="UP000008068"/>
    </source>
</evidence>